<dbReference type="InterPro" id="IPR002491">
    <property type="entry name" value="ABC_transptr_periplasmic_BD"/>
</dbReference>
<keyword evidence="3" id="KW-0813">Transport</keyword>
<name>A0A6B3NL57_9CYAN</name>
<dbReference type="GO" id="GO:1901678">
    <property type="term" value="P:iron coordination entity transport"/>
    <property type="evidence" value="ECO:0007669"/>
    <property type="project" value="UniProtKB-ARBA"/>
</dbReference>
<comment type="subcellular location">
    <subcellularLocation>
        <location evidence="1">Cell envelope</location>
    </subcellularLocation>
</comment>
<dbReference type="PROSITE" id="PS51257">
    <property type="entry name" value="PROKAR_LIPOPROTEIN"/>
    <property type="match status" value="1"/>
</dbReference>
<feature type="coiled-coil region" evidence="5">
    <location>
        <begin position="168"/>
        <end position="195"/>
    </location>
</feature>
<evidence type="ECO:0000313" key="7">
    <source>
        <dbReference type="EMBL" id="NER31162.1"/>
    </source>
</evidence>
<dbReference type="AlphaFoldDB" id="A0A6B3NL57"/>
<evidence type="ECO:0000259" key="6">
    <source>
        <dbReference type="PROSITE" id="PS50983"/>
    </source>
</evidence>
<dbReference type="EMBL" id="JAAHFQ010000735">
    <property type="protein sequence ID" value="NER31162.1"/>
    <property type="molecule type" value="Genomic_DNA"/>
</dbReference>
<evidence type="ECO:0000256" key="5">
    <source>
        <dbReference type="SAM" id="Coils"/>
    </source>
</evidence>
<dbReference type="PROSITE" id="PS50983">
    <property type="entry name" value="FE_B12_PBP"/>
    <property type="match status" value="1"/>
</dbReference>
<comment type="similarity">
    <text evidence="2">Belongs to the bacterial solute-binding protein 8 family.</text>
</comment>
<dbReference type="SUPFAM" id="SSF53807">
    <property type="entry name" value="Helical backbone' metal receptor"/>
    <property type="match status" value="1"/>
</dbReference>
<keyword evidence="4" id="KW-0732">Signal</keyword>
<comment type="caution">
    <text evidence="7">The sequence shown here is derived from an EMBL/GenBank/DDBJ whole genome shotgun (WGS) entry which is preliminary data.</text>
</comment>
<evidence type="ECO:0000256" key="3">
    <source>
        <dbReference type="ARBA" id="ARBA00022448"/>
    </source>
</evidence>
<dbReference type="InterPro" id="IPR051313">
    <property type="entry name" value="Bact_iron-sidero_bind"/>
</dbReference>
<evidence type="ECO:0000256" key="4">
    <source>
        <dbReference type="ARBA" id="ARBA00022729"/>
    </source>
</evidence>
<evidence type="ECO:0000256" key="2">
    <source>
        <dbReference type="ARBA" id="ARBA00008814"/>
    </source>
</evidence>
<dbReference type="PANTHER" id="PTHR30532">
    <property type="entry name" value="IRON III DICITRATE-BINDING PERIPLASMIC PROTEIN"/>
    <property type="match status" value="1"/>
</dbReference>
<accession>A0A6B3NL57</accession>
<protein>
    <submittedName>
        <fullName evidence="7">Iron-siderophore ABC transporter substrate-binding protein</fullName>
    </submittedName>
</protein>
<sequence>MISLIRLLVLGILTAFVIAACQGKTDRLTLEPASVSSSDLTDCRTIQHEMGETEVCGQPQRIVVLGPYVLEALLVLDIQPVGFSDHIAFHQGDYDKPNQQIPYLGERITQPLINVGLAESPSLEDMIRAKPDLILGTNTNSNQYKVFSKIAPTLLLNQSDPEASLRIVAQAVNLTEQAEQLLKVTEQQITSARETFAPLVATHPKVLLLVATQLQTMYLGISHESCSSPVEAMGFQLVSPPNFDKAFPDSQVPLSLETLPQLNDADLVILLSANLSELKSTENFEDHQLSNLKQAWKENAIAQSLDASKARRVYFIPIYLCAGLPGSIGTELYLNELEEQLLSTQ</sequence>
<dbReference type="Gene3D" id="3.40.50.1980">
    <property type="entry name" value="Nitrogenase molybdenum iron protein domain"/>
    <property type="match status" value="2"/>
</dbReference>
<organism evidence="7">
    <name type="scientific">Symploca sp. SIO1C4</name>
    <dbReference type="NCBI Taxonomy" id="2607765"/>
    <lineage>
        <taxon>Bacteria</taxon>
        <taxon>Bacillati</taxon>
        <taxon>Cyanobacteriota</taxon>
        <taxon>Cyanophyceae</taxon>
        <taxon>Coleofasciculales</taxon>
        <taxon>Coleofasciculaceae</taxon>
        <taxon>Symploca</taxon>
    </lineage>
</organism>
<reference evidence="7" key="1">
    <citation type="submission" date="2019-11" db="EMBL/GenBank/DDBJ databases">
        <title>Genomic insights into an expanded diversity of filamentous marine cyanobacteria reveals the extraordinary biosynthetic potential of Moorea and Okeania.</title>
        <authorList>
            <person name="Ferreira Leao T."/>
            <person name="Wang M."/>
            <person name="Moss N."/>
            <person name="Da Silva R."/>
            <person name="Sanders J."/>
            <person name="Nurk S."/>
            <person name="Gurevich A."/>
            <person name="Humphrey G."/>
            <person name="Reher R."/>
            <person name="Zhu Q."/>
            <person name="Belda-Ferre P."/>
            <person name="Glukhov E."/>
            <person name="Rex R."/>
            <person name="Dorrestein P.C."/>
            <person name="Knight R."/>
            <person name="Pevzner P."/>
            <person name="Gerwick W.H."/>
            <person name="Gerwick L."/>
        </authorList>
    </citation>
    <scope>NUCLEOTIDE SEQUENCE</scope>
    <source>
        <strain evidence="7">SIO1C4</strain>
    </source>
</reference>
<proteinExistence type="inferred from homology"/>
<gene>
    <name evidence="7" type="ORF">F6J89_26960</name>
</gene>
<feature type="domain" description="Fe/B12 periplasmic-binding" evidence="6">
    <location>
        <begin position="61"/>
        <end position="345"/>
    </location>
</feature>
<keyword evidence="5" id="KW-0175">Coiled coil</keyword>
<evidence type="ECO:0000256" key="1">
    <source>
        <dbReference type="ARBA" id="ARBA00004196"/>
    </source>
</evidence>
<dbReference type="PANTHER" id="PTHR30532:SF24">
    <property type="entry name" value="FERRIC ENTEROBACTIN-BINDING PERIPLASMIC PROTEIN FEPB"/>
    <property type="match status" value="1"/>
</dbReference>
<dbReference type="CDD" id="cd01146">
    <property type="entry name" value="FhuD"/>
    <property type="match status" value="1"/>
</dbReference>
<dbReference type="GO" id="GO:0030288">
    <property type="term" value="C:outer membrane-bounded periplasmic space"/>
    <property type="evidence" value="ECO:0007669"/>
    <property type="project" value="TreeGrafter"/>
</dbReference>
<dbReference type="Pfam" id="PF01497">
    <property type="entry name" value="Peripla_BP_2"/>
    <property type="match status" value="1"/>
</dbReference>